<dbReference type="AlphaFoldDB" id="A0A6L5BAZ9"/>
<comment type="similarity">
    <text evidence="6">Belongs to the Hyccin family.</text>
</comment>
<dbReference type="GO" id="GO:0072659">
    <property type="term" value="P:protein localization to plasma membrane"/>
    <property type="evidence" value="ECO:0007669"/>
    <property type="project" value="TreeGrafter"/>
</dbReference>
<accession>A0A6L5BAZ9</accession>
<dbReference type="GO" id="GO:0046854">
    <property type="term" value="P:phosphatidylinositol phosphate biosynthetic process"/>
    <property type="evidence" value="ECO:0007669"/>
    <property type="project" value="TreeGrafter"/>
</dbReference>
<evidence type="ECO:0000313" key="8">
    <source>
        <dbReference type="EMBL" id="KAF1002007.1"/>
    </source>
</evidence>
<feature type="compositionally biased region" description="Low complexity" evidence="7">
    <location>
        <begin position="1"/>
        <end position="20"/>
    </location>
</feature>
<evidence type="ECO:0000313" key="9">
    <source>
        <dbReference type="Proteomes" id="UP000593563"/>
    </source>
</evidence>
<evidence type="ECO:0000256" key="1">
    <source>
        <dbReference type="ARBA" id="ARBA00004236"/>
    </source>
</evidence>
<evidence type="ECO:0000256" key="7">
    <source>
        <dbReference type="SAM" id="MobiDB-lite"/>
    </source>
</evidence>
<dbReference type="PANTHER" id="PTHR31220:SF1">
    <property type="entry name" value="GH21176P"/>
    <property type="match status" value="1"/>
</dbReference>
<dbReference type="InterPro" id="IPR018619">
    <property type="entry name" value="Hyccin"/>
</dbReference>
<dbReference type="GO" id="GO:0005829">
    <property type="term" value="C:cytosol"/>
    <property type="evidence" value="ECO:0007669"/>
    <property type="project" value="UniProtKB-SubCell"/>
</dbReference>
<organism evidence="8 9">
    <name type="scientific">Apium graveolens</name>
    <name type="common">Celery</name>
    <dbReference type="NCBI Taxonomy" id="4045"/>
    <lineage>
        <taxon>Eukaryota</taxon>
        <taxon>Viridiplantae</taxon>
        <taxon>Streptophyta</taxon>
        <taxon>Embryophyta</taxon>
        <taxon>Tracheophyta</taxon>
        <taxon>Spermatophyta</taxon>
        <taxon>Magnoliopsida</taxon>
        <taxon>eudicotyledons</taxon>
        <taxon>Gunneridae</taxon>
        <taxon>Pentapetalae</taxon>
        <taxon>asterids</taxon>
        <taxon>campanulids</taxon>
        <taxon>Apiales</taxon>
        <taxon>Apiaceae</taxon>
        <taxon>Apioideae</taxon>
        <taxon>apioid superclade</taxon>
        <taxon>Apieae</taxon>
        <taxon>Apium</taxon>
    </lineage>
</organism>
<dbReference type="PANTHER" id="PTHR31220">
    <property type="entry name" value="HYCCIN RELATED"/>
    <property type="match status" value="1"/>
</dbReference>
<evidence type="ECO:0000256" key="2">
    <source>
        <dbReference type="ARBA" id="ARBA00004514"/>
    </source>
</evidence>
<gene>
    <name evidence="8" type="ORF">AG4045_013919</name>
</gene>
<feature type="region of interest" description="Disordered" evidence="7">
    <location>
        <begin position="385"/>
        <end position="408"/>
    </location>
</feature>
<evidence type="ECO:0000256" key="3">
    <source>
        <dbReference type="ARBA" id="ARBA00022475"/>
    </source>
</evidence>
<dbReference type="Pfam" id="PF09790">
    <property type="entry name" value="Hyccin"/>
    <property type="match status" value="1"/>
</dbReference>
<evidence type="ECO:0000256" key="4">
    <source>
        <dbReference type="ARBA" id="ARBA00022490"/>
    </source>
</evidence>
<proteinExistence type="inferred from homology"/>
<dbReference type="Proteomes" id="UP000593563">
    <property type="component" value="Unassembled WGS sequence"/>
</dbReference>
<sequence length="408" mass="43977">MNIPQSQPQPTSSPSSSTTSDPMQSWWESISKARTRISLLISLLPPSLSPSISLLADTDRPARSLLLSHSSYSSITLSLSNPSSGSGSDPLCHWLYDTFLSADPDLRLVVLSYIPVLSGIYLSRIHSNSNNSLSGFEAVLLSIYASETKARNGKAVVVNLPDLNLPSLYHTPRNVSNSSNAKLNGNAGTNTNVNGGYKLGGKSGVLCPPLEPQTAVKSTKRAFIVGVVLDCYYKQISQMPVWSKLDFCRIAADWAGQDCECRTEFDEEVGNVFGEEVRVEEIDEVGEGIGDLRITENGENGDCDVGVKGARIPLPWELLQPVLRILGHCLMGPMNSNEVKDAASVAVRSLYARASHELVPQALLATRSLIQLDKRARESAQLAAVNSASSNANTPSKAKKPEILLVSK</sequence>
<name>A0A6L5BAZ9_APIGR</name>
<protein>
    <recommendedName>
        <fullName evidence="10">Hyccin</fullName>
    </recommendedName>
</protein>
<keyword evidence="9" id="KW-1185">Reference proteome</keyword>
<feature type="compositionally biased region" description="Low complexity" evidence="7">
    <location>
        <begin position="385"/>
        <end position="396"/>
    </location>
</feature>
<dbReference type="EMBL" id="WRXP01001906">
    <property type="protein sequence ID" value="KAF1002007.1"/>
    <property type="molecule type" value="Genomic_DNA"/>
</dbReference>
<keyword evidence="4" id="KW-0963">Cytoplasm</keyword>
<keyword evidence="3" id="KW-1003">Cell membrane</keyword>
<evidence type="ECO:0008006" key="10">
    <source>
        <dbReference type="Google" id="ProtNLM"/>
    </source>
</evidence>
<reference evidence="8" key="1">
    <citation type="submission" date="2020-01" db="EMBL/GenBank/DDBJ databases">
        <title>The Celery Genome Sequence Reveals Sequential Paleo-tetraploidization, Resistance Gene Elimination, Karyotype Evolution, and Functional Innovation in Apiales.</title>
        <authorList>
            <person name="Song X."/>
        </authorList>
    </citation>
    <scope>NUCLEOTIDE SEQUENCE</scope>
    <source>
        <tissue evidence="8">Leaf</tissue>
    </source>
</reference>
<evidence type="ECO:0000256" key="5">
    <source>
        <dbReference type="ARBA" id="ARBA00023136"/>
    </source>
</evidence>
<dbReference type="GO" id="GO:0005886">
    <property type="term" value="C:plasma membrane"/>
    <property type="evidence" value="ECO:0007669"/>
    <property type="project" value="UniProtKB-SubCell"/>
</dbReference>
<comment type="subcellular location">
    <subcellularLocation>
        <location evidence="1">Cell membrane</location>
    </subcellularLocation>
    <subcellularLocation>
        <location evidence="2">Cytoplasm</location>
        <location evidence="2">Cytosol</location>
    </subcellularLocation>
</comment>
<feature type="region of interest" description="Disordered" evidence="7">
    <location>
        <begin position="1"/>
        <end position="23"/>
    </location>
</feature>
<evidence type="ECO:0000256" key="6">
    <source>
        <dbReference type="ARBA" id="ARBA00034482"/>
    </source>
</evidence>
<comment type="caution">
    <text evidence="8">The sequence shown here is derived from an EMBL/GenBank/DDBJ whole genome shotgun (WGS) entry which is preliminary data.</text>
</comment>
<keyword evidence="5" id="KW-0472">Membrane</keyword>